<dbReference type="AlphaFoldDB" id="A0A3B0TMY8"/>
<evidence type="ECO:0000313" key="2">
    <source>
        <dbReference type="EMBL" id="VAW08406.1"/>
    </source>
</evidence>
<protein>
    <submittedName>
        <fullName evidence="2">Uncharacterized protein</fullName>
    </submittedName>
</protein>
<dbReference type="EMBL" id="UOEH01000659">
    <property type="protein sequence ID" value="VAW08406.1"/>
    <property type="molecule type" value="Genomic_DNA"/>
</dbReference>
<gene>
    <name evidence="2" type="ORF">MNBD_ALPHA05-360</name>
</gene>
<feature type="compositionally biased region" description="Basic residues" evidence="1">
    <location>
        <begin position="119"/>
        <end position="128"/>
    </location>
</feature>
<proteinExistence type="predicted"/>
<accession>A0A3B0TMY8</accession>
<feature type="compositionally biased region" description="Basic and acidic residues" evidence="1">
    <location>
        <begin position="85"/>
        <end position="101"/>
    </location>
</feature>
<evidence type="ECO:0000256" key="1">
    <source>
        <dbReference type="SAM" id="MobiDB-lite"/>
    </source>
</evidence>
<reference evidence="2" key="1">
    <citation type="submission" date="2018-06" db="EMBL/GenBank/DDBJ databases">
        <authorList>
            <person name="Zhirakovskaya E."/>
        </authorList>
    </citation>
    <scope>NUCLEOTIDE SEQUENCE</scope>
</reference>
<organism evidence="2">
    <name type="scientific">hydrothermal vent metagenome</name>
    <dbReference type="NCBI Taxonomy" id="652676"/>
    <lineage>
        <taxon>unclassified sequences</taxon>
        <taxon>metagenomes</taxon>
        <taxon>ecological metagenomes</taxon>
    </lineage>
</organism>
<feature type="region of interest" description="Disordered" evidence="1">
    <location>
        <begin position="83"/>
        <end position="132"/>
    </location>
</feature>
<name>A0A3B0TMY8_9ZZZZ</name>
<sequence length="199" mass="23184">MNTLFKTMAIGIIGAVTLMMASVALAAEKPAYCNIGHDHRSHNADYYDYYQQDKYYRAGPYRSPHKSSGVSLSITIGNGYSSGRRYRDGRHAERRYNDQRNYRRNNNQRRSDRGNYRRNNQRGKNHGYRGRDGRIVNRQVFDTRYQARIVLVEEAVRTRNGPRLVCTVKARGREANHVSNRRMRRIANNNCSPRARINV</sequence>